<dbReference type="InterPro" id="IPR005025">
    <property type="entry name" value="FMN_Rdtase-like_dom"/>
</dbReference>
<accession>A0ABP7L3I6</accession>
<dbReference type="EMBL" id="BAABBM010000001">
    <property type="protein sequence ID" value="GAA3893492.1"/>
    <property type="molecule type" value="Genomic_DNA"/>
</dbReference>
<dbReference type="Pfam" id="PF03358">
    <property type="entry name" value="FMN_red"/>
    <property type="match status" value="1"/>
</dbReference>
<dbReference type="InterPro" id="IPR050712">
    <property type="entry name" value="NAD(P)H-dep_reductase"/>
</dbReference>
<dbReference type="PANTHER" id="PTHR30543">
    <property type="entry name" value="CHROMATE REDUCTASE"/>
    <property type="match status" value="1"/>
</dbReference>
<dbReference type="Gene3D" id="3.40.50.360">
    <property type="match status" value="1"/>
</dbReference>
<evidence type="ECO:0000259" key="1">
    <source>
        <dbReference type="Pfam" id="PF03358"/>
    </source>
</evidence>
<name>A0ABP7L3I6_9SPHN</name>
<evidence type="ECO:0000313" key="3">
    <source>
        <dbReference type="Proteomes" id="UP001500827"/>
    </source>
</evidence>
<dbReference type="RefSeq" id="WP_344698668.1">
    <property type="nucleotide sequence ID" value="NZ_BAABBM010000001.1"/>
</dbReference>
<protein>
    <submittedName>
        <fullName evidence="2">NADPH-dependent FMN reductase</fullName>
    </submittedName>
</protein>
<gene>
    <name evidence="2" type="ORF">GCM10022276_10860</name>
</gene>
<keyword evidence="3" id="KW-1185">Reference proteome</keyword>
<dbReference type="InterPro" id="IPR029039">
    <property type="entry name" value="Flavoprotein-like_sf"/>
</dbReference>
<feature type="domain" description="NADPH-dependent FMN reductase-like" evidence="1">
    <location>
        <begin position="4"/>
        <end position="149"/>
    </location>
</feature>
<dbReference type="PANTHER" id="PTHR30543:SF21">
    <property type="entry name" value="NAD(P)H-DEPENDENT FMN REDUCTASE LOT6"/>
    <property type="match status" value="1"/>
</dbReference>
<dbReference type="Proteomes" id="UP001500827">
    <property type="component" value="Unassembled WGS sequence"/>
</dbReference>
<reference evidence="3" key="1">
    <citation type="journal article" date="2019" name="Int. J. Syst. Evol. Microbiol.">
        <title>The Global Catalogue of Microorganisms (GCM) 10K type strain sequencing project: providing services to taxonomists for standard genome sequencing and annotation.</title>
        <authorList>
            <consortium name="The Broad Institute Genomics Platform"/>
            <consortium name="The Broad Institute Genome Sequencing Center for Infectious Disease"/>
            <person name="Wu L."/>
            <person name="Ma J."/>
        </authorList>
    </citation>
    <scope>NUCLEOTIDE SEQUENCE [LARGE SCALE GENOMIC DNA]</scope>
    <source>
        <strain evidence="3">JCM 17543</strain>
    </source>
</reference>
<dbReference type="SUPFAM" id="SSF52218">
    <property type="entry name" value="Flavoproteins"/>
    <property type="match status" value="1"/>
</dbReference>
<comment type="caution">
    <text evidence="2">The sequence shown here is derived from an EMBL/GenBank/DDBJ whole genome shotgun (WGS) entry which is preliminary data.</text>
</comment>
<sequence length="203" mass="22203">MPYKIAIIVGSLREGSINRKVARSICGIRGDDLDCSMIEIGDLPLYNQDHDANPPEQYVRFRRQIAEADGVLFVSPEYNRGIPGVLKNAIDVGSRPYGQSAFDKKPAAIVTVSPGSIGGFGANHQIRQAAVFLNMPVMAQPEAYLGHVTDDSFDESGCLKDGPLKDLVTKLAHAFHDWVVMIHRSRQLLAEDAAHAAKQKEHA</sequence>
<organism evidence="2 3">
    <name type="scientific">Sphingomonas limnosediminicola</name>
    <dbReference type="NCBI Taxonomy" id="940133"/>
    <lineage>
        <taxon>Bacteria</taxon>
        <taxon>Pseudomonadati</taxon>
        <taxon>Pseudomonadota</taxon>
        <taxon>Alphaproteobacteria</taxon>
        <taxon>Sphingomonadales</taxon>
        <taxon>Sphingomonadaceae</taxon>
        <taxon>Sphingomonas</taxon>
    </lineage>
</organism>
<proteinExistence type="predicted"/>
<evidence type="ECO:0000313" key="2">
    <source>
        <dbReference type="EMBL" id="GAA3893492.1"/>
    </source>
</evidence>